<evidence type="ECO:0000259" key="2">
    <source>
        <dbReference type="Pfam" id="PF00535"/>
    </source>
</evidence>
<comment type="caution">
    <text evidence="3">The sequence shown here is derived from an EMBL/GenBank/DDBJ whole genome shotgun (WGS) entry which is preliminary data.</text>
</comment>
<dbReference type="Pfam" id="PF00535">
    <property type="entry name" value="Glycos_transf_2"/>
    <property type="match status" value="1"/>
</dbReference>
<organism evidence="3 4">
    <name type="scientific">Nonomuraea turkmeniaca</name>
    <dbReference type="NCBI Taxonomy" id="103838"/>
    <lineage>
        <taxon>Bacteria</taxon>
        <taxon>Bacillati</taxon>
        <taxon>Actinomycetota</taxon>
        <taxon>Actinomycetes</taxon>
        <taxon>Streptosporangiales</taxon>
        <taxon>Streptosporangiaceae</taxon>
        <taxon>Nonomuraea</taxon>
    </lineage>
</organism>
<evidence type="ECO:0000313" key="3">
    <source>
        <dbReference type="EMBL" id="TMR08173.1"/>
    </source>
</evidence>
<protein>
    <submittedName>
        <fullName evidence="3">Glycosyltransferase family 2 protein</fullName>
    </submittedName>
</protein>
<dbReference type="SUPFAM" id="SSF53448">
    <property type="entry name" value="Nucleotide-diphospho-sugar transferases"/>
    <property type="match status" value="1"/>
</dbReference>
<evidence type="ECO:0000313" key="4">
    <source>
        <dbReference type="Proteomes" id="UP000309128"/>
    </source>
</evidence>
<dbReference type="InterPro" id="IPR001173">
    <property type="entry name" value="Glyco_trans_2-like"/>
</dbReference>
<name>A0A5S4EWZ1_9ACTN</name>
<feature type="region of interest" description="Disordered" evidence="1">
    <location>
        <begin position="317"/>
        <end position="344"/>
    </location>
</feature>
<evidence type="ECO:0000256" key="1">
    <source>
        <dbReference type="SAM" id="MobiDB-lite"/>
    </source>
</evidence>
<dbReference type="AlphaFoldDB" id="A0A5S4EWZ1"/>
<dbReference type="GO" id="GO:0016740">
    <property type="term" value="F:transferase activity"/>
    <property type="evidence" value="ECO:0007669"/>
    <property type="project" value="UniProtKB-KW"/>
</dbReference>
<dbReference type="InterPro" id="IPR050834">
    <property type="entry name" value="Glycosyltransf_2"/>
</dbReference>
<reference evidence="3 4" key="1">
    <citation type="submission" date="2019-05" db="EMBL/GenBank/DDBJ databases">
        <title>Draft genome sequence of Nonomuraea turkmeniaca DSM 43926.</title>
        <authorList>
            <person name="Saricaoglu S."/>
            <person name="Isik K."/>
        </authorList>
    </citation>
    <scope>NUCLEOTIDE SEQUENCE [LARGE SCALE GENOMIC DNA]</scope>
    <source>
        <strain evidence="3 4">DSM 43926</strain>
    </source>
</reference>
<dbReference type="InterPro" id="IPR029044">
    <property type="entry name" value="Nucleotide-diphossugar_trans"/>
</dbReference>
<dbReference type="Gene3D" id="3.90.550.10">
    <property type="entry name" value="Spore Coat Polysaccharide Biosynthesis Protein SpsA, Chain A"/>
    <property type="match status" value="1"/>
</dbReference>
<dbReference type="EMBL" id="VCKY01000314">
    <property type="protein sequence ID" value="TMR08173.1"/>
    <property type="molecule type" value="Genomic_DNA"/>
</dbReference>
<accession>A0A5S4EWZ1</accession>
<proteinExistence type="predicted"/>
<dbReference type="Proteomes" id="UP000309128">
    <property type="component" value="Unassembled WGS sequence"/>
</dbReference>
<dbReference type="OrthoDB" id="5243838at2"/>
<gene>
    <name evidence="3" type="ORF">ETD86_48935</name>
</gene>
<keyword evidence="4" id="KW-1185">Reference proteome</keyword>
<feature type="compositionally biased region" description="Low complexity" evidence="1">
    <location>
        <begin position="326"/>
        <end position="344"/>
    </location>
</feature>
<sequence>MSRAPAGPEGLAGDVDVSVIVATGREDGCRRLVEAVRHQFADAGVSHEIVLVIDGCPRYHWLAEAGERADGGDMNVLVLPRRVGIARARNTGIQAARGALLAFLDDDCVPAPTWLTDLVRMSRTYPDHVAFGGKVISSGPANLYAQLRDTVYYYETFGSWYTDPDTSADVLGAPYVNGGNSAYRRQALIDADGFDQLLPAYSDVELGRRLNCRNRAVLSPGMAILHRHPADFRQYLLRCWRSGRARAVLWARRGYRQDRPSAVLARVAANICWNNSVHRCRRVTGSAARVIAVLTCQEAVHAFGYVYELIANRPAGRTPAPPADRAAGSDVGDAPGAGVAANSP</sequence>
<dbReference type="RefSeq" id="WP_138673461.1">
    <property type="nucleotide sequence ID" value="NZ_VCKY01000314.1"/>
</dbReference>
<dbReference type="PANTHER" id="PTHR43685:SF3">
    <property type="entry name" value="SLR2126 PROTEIN"/>
    <property type="match status" value="1"/>
</dbReference>
<dbReference type="PANTHER" id="PTHR43685">
    <property type="entry name" value="GLYCOSYLTRANSFERASE"/>
    <property type="match status" value="1"/>
</dbReference>
<feature type="domain" description="Glycosyltransferase 2-like" evidence="2">
    <location>
        <begin position="19"/>
        <end position="188"/>
    </location>
</feature>
<keyword evidence="3" id="KW-0808">Transferase</keyword>